<comment type="caution">
    <text evidence="2">The sequence shown here is derived from an EMBL/GenBank/DDBJ whole genome shotgun (WGS) entry which is preliminary data.</text>
</comment>
<proteinExistence type="predicted"/>
<feature type="compositionally biased region" description="Polar residues" evidence="1">
    <location>
        <begin position="355"/>
        <end position="366"/>
    </location>
</feature>
<gene>
    <name evidence="2" type="ORF">GGX14DRAFT_402672</name>
</gene>
<feature type="compositionally biased region" description="Basic and acidic residues" evidence="1">
    <location>
        <begin position="243"/>
        <end position="263"/>
    </location>
</feature>
<evidence type="ECO:0000256" key="1">
    <source>
        <dbReference type="SAM" id="MobiDB-lite"/>
    </source>
</evidence>
<evidence type="ECO:0000313" key="2">
    <source>
        <dbReference type="EMBL" id="KAJ7197439.1"/>
    </source>
</evidence>
<organism evidence="2 3">
    <name type="scientific">Mycena pura</name>
    <dbReference type="NCBI Taxonomy" id="153505"/>
    <lineage>
        <taxon>Eukaryota</taxon>
        <taxon>Fungi</taxon>
        <taxon>Dikarya</taxon>
        <taxon>Basidiomycota</taxon>
        <taxon>Agaricomycotina</taxon>
        <taxon>Agaricomycetes</taxon>
        <taxon>Agaricomycetidae</taxon>
        <taxon>Agaricales</taxon>
        <taxon>Marasmiineae</taxon>
        <taxon>Mycenaceae</taxon>
        <taxon>Mycena</taxon>
    </lineage>
</organism>
<reference evidence="2" key="1">
    <citation type="submission" date="2023-03" db="EMBL/GenBank/DDBJ databases">
        <title>Massive genome expansion in bonnet fungi (Mycena s.s.) driven by repeated elements and novel gene families across ecological guilds.</title>
        <authorList>
            <consortium name="Lawrence Berkeley National Laboratory"/>
            <person name="Harder C.B."/>
            <person name="Miyauchi S."/>
            <person name="Viragh M."/>
            <person name="Kuo A."/>
            <person name="Thoen E."/>
            <person name="Andreopoulos B."/>
            <person name="Lu D."/>
            <person name="Skrede I."/>
            <person name="Drula E."/>
            <person name="Henrissat B."/>
            <person name="Morin E."/>
            <person name="Kohler A."/>
            <person name="Barry K."/>
            <person name="LaButti K."/>
            <person name="Morin E."/>
            <person name="Salamov A."/>
            <person name="Lipzen A."/>
            <person name="Mereny Z."/>
            <person name="Hegedus B."/>
            <person name="Baldrian P."/>
            <person name="Stursova M."/>
            <person name="Weitz H."/>
            <person name="Taylor A."/>
            <person name="Grigoriev I.V."/>
            <person name="Nagy L.G."/>
            <person name="Martin F."/>
            <person name="Kauserud H."/>
        </authorList>
    </citation>
    <scope>NUCLEOTIDE SEQUENCE</scope>
    <source>
        <strain evidence="2">9144</strain>
    </source>
</reference>
<feature type="region of interest" description="Disordered" evidence="1">
    <location>
        <begin position="1"/>
        <end position="20"/>
    </location>
</feature>
<feature type="compositionally biased region" description="Polar residues" evidence="1">
    <location>
        <begin position="217"/>
        <end position="226"/>
    </location>
</feature>
<feature type="compositionally biased region" description="Basic and acidic residues" evidence="1">
    <location>
        <begin position="205"/>
        <end position="216"/>
    </location>
</feature>
<protein>
    <submittedName>
        <fullName evidence="2">Uncharacterized protein</fullName>
    </submittedName>
</protein>
<evidence type="ECO:0000313" key="3">
    <source>
        <dbReference type="Proteomes" id="UP001219525"/>
    </source>
</evidence>
<dbReference type="EMBL" id="JARJCW010000078">
    <property type="protein sequence ID" value="KAJ7197439.1"/>
    <property type="molecule type" value="Genomic_DNA"/>
</dbReference>
<keyword evidence="3" id="KW-1185">Reference proteome</keyword>
<accession>A0AAD6Y251</accession>
<dbReference type="AlphaFoldDB" id="A0AAD6Y251"/>
<feature type="region of interest" description="Disordered" evidence="1">
    <location>
        <begin position="352"/>
        <end position="378"/>
    </location>
</feature>
<sequence>MSPGERKISGCRQNDRGPSRAQRCDGMIVVVEQSDAHRRTLASLRNKYLASSVAKCEVPSEKFLREERGIRFKVVCGAASSKQVIQKEPLCRQMRWDRARHVRSAHLVTRKMENLKEWRRPARGVCALGRRGLRAVRLWIPYTWYLTPATAAAASVSSSSEVRDPTPVRKTTALGLECQEDVVALEARVASGKRHMVSVGKTRGSRCDQKREKGSCRSDSATSPNLVRTARNEMVSAIQQDTKGNKERNRERGNAKGENRELQPECGKGYQPLSLTGDRTGGITNRNIGNWHDEGHEETREGVRAGYDERKMRHASCKVKVACGIGPKHYEASILWAWKATQKHDTEVWREKNKSQAVDNKLSNIRENPEKLQPCDPRACEETERRQRACCRV</sequence>
<feature type="compositionally biased region" description="Basic and acidic residues" evidence="1">
    <location>
        <begin position="1"/>
        <end position="18"/>
    </location>
</feature>
<feature type="region of interest" description="Disordered" evidence="1">
    <location>
        <begin position="196"/>
        <end position="281"/>
    </location>
</feature>
<name>A0AAD6Y251_9AGAR</name>
<dbReference type="Proteomes" id="UP001219525">
    <property type="component" value="Unassembled WGS sequence"/>
</dbReference>